<dbReference type="Gene3D" id="3.40.50.2300">
    <property type="match status" value="1"/>
</dbReference>
<feature type="compositionally biased region" description="Basic and acidic residues" evidence="8">
    <location>
        <begin position="465"/>
        <end position="485"/>
    </location>
</feature>
<feature type="region of interest" description="Disordered" evidence="8">
    <location>
        <begin position="461"/>
        <end position="485"/>
    </location>
</feature>
<dbReference type="InterPro" id="IPR027417">
    <property type="entry name" value="P-loop_NTPase"/>
</dbReference>
<dbReference type="GO" id="GO:0043565">
    <property type="term" value="F:sequence-specific DNA binding"/>
    <property type="evidence" value="ECO:0007669"/>
    <property type="project" value="InterPro"/>
</dbReference>
<dbReference type="InterPro" id="IPR003593">
    <property type="entry name" value="AAA+_ATPase"/>
</dbReference>
<dbReference type="KEGG" id="ade:Adeh_1326"/>
<dbReference type="CDD" id="cd00009">
    <property type="entry name" value="AAA"/>
    <property type="match status" value="1"/>
</dbReference>
<gene>
    <name evidence="11" type="ordered locus">Adeh_1326</name>
</gene>
<evidence type="ECO:0000313" key="12">
    <source>
        <dbReference type="Proteomes" id="UP000001935"/>
    </source>
</evidence>
<dbReference type="InterPro" id="IPR001789">
    <property type="entry name" value="Sig_transdc_resp-reg_receiver"/>
</dbReference>
<keyword evidence="6" id="KW-0804">Transcription</keyword>
<dbReference type="PROSITE" id="PS50045">
    <property type="entry name" value="SIGMA54_INTERACT_4"/>
    <property type="match status" value="1"/>
</dbReference>
<protein>
    <submittedName>
        <fullName evidence="11">Two component, sigma54 specific, transcriptional regulator, Fis family</fullName>
    </submittedName>
</protein>
<dbReference type="EMBL" id="CP000251">
    <property type="protein sequence ID" value="ABC81100.1"/>
    <property type="molecule type" value="Genomic_DNA"/>
</dbReference>
<dbReference type="PROSITE" id="PS00688">
    <property type="entry name" value="SIGMA54_INTERACT_3"/>
    <property type="match status" value="1"/>
</dbReference>
<feature type="domain" description="Sigma-54 factor interaction" evidence="9">
    <location>
        <begin position="153"/>
        <end position="382"/>
    </location>
</feature>
<dbReference type="PROSITE" id="PS50110">
    <property type="entry name" value="RESPONSE_REGULATORY"/>
    <property type="match status" value="1"/>
</dbReference>
<dbReference type="InterPro" id="IPR009057">
    <property type="entry name" value="Homeodomain-like_sf"/>
</dbReference>
<dbReference type="PRINTS" id="PR01590">
    <property type="entry name" value="HTHFIS"/>
</dbReference>
<dbReference type="Gene3D" id="1.10.10.60">
    <property type="entry name" value="Homeodomain-like"/>
    <property type="match status" value="1"/>
</dbReference>
<evidence type="ECO:0000313" key="11">
    <source>
        <dbReference type="EMBL" id="ABC81100.1"/>
    </source>
</evidence>
<evidence type="ECO:0000256" key="1">
    <source>
        <dbReference type="ARBA" id="ARBA00022741"/>
    </source>
</evidence>
<feature type="domain" description="Response regulatory" evidence="10">
    <location>
        <begin position="14"/>
        <end position="128"/>
    </location>
</feature>
<accession>Q2IQM1</accession>
<evidence type="ECO:0000256" key="6">
    <source>
        <dbReference type="ARBA" id="ARBA00023163"/>
    </source>
</evidence>
<dbReference type="InterPro" id="IPR025943">
    <property type="entry name" value="Sigma_54_int_dom_ATP-bd_2"/>
</dbReference>
<dbReference type="Pfam" id="PF00158">
    <property type="entry name" value="Sigma54_activat"/>
    <property type="match status" value="1"/>
</dbReference>
<dbReference type="AlphaFoldDB" id="Q2IQM1"/>
<dbReference type="Gene3D" id="3.40.50.300">
    <property type="entry name" value="P-loop containing nucleotide triphosphate hydrolases"/>
    <property type="match status" value="1"/>
</dbReference>
<keyword evidence="5" id="KW-0010">Activator</keyword>
<evidence type="ECO:0000256" key="8">
    <source>
        <dbReference type="SAM" id="MobiDB-lite"/>
    </source>
</evidence>
<dbReference type="SUPFAM" id="SSF52172">
    <property type="entry name" value="CheY-like"/>
    <property type="match status" value="1"/>
</dbReference>
<keyword evidence="1" id="KW-0547">Nucleotide-binding</keyword>
<evidence type="ECO:0000256" key="4">
    <source>
        <dbReference type="ARBA" id="ARBA00023125"/>
    </source>
</evidence>
<dbReference type="GO" id="GO:0005524">
    <property type="term" value="F:ATP binding"/>
    <property type="evidence" value="ECO:0007669"/>
    <property type="project" value="UniProtKB-KW"/>
</dbReference>
<evidence type="ECO:0000259" key="10">
    <source>
        <dbReference type="PROSITE" id="PS50110"/>
    </source>
</evidence>
<dbReference type="PANTHER" id="PTHR32071:SF113">
    <property type="entry name" value="ALGINATE BIOSYNTHESIS TRANSCRIPTIONAL REGULATORY PROTEIN ALGB"/>
    <property type="match status" value="1"/>
</dbReference>
<dbReference type="InterPro" id="IPR025662">
    <property type="entry name" value="Sigma_54_int_dom_ATP-bd_1"/>
</dbReference>
<dbReference type="PROSITE" id="PS00676">
    <property type="entry name" value="SIGMA54_INTERACT_2"/>
    <property type="match status" value="1"/>
</dbReference>
<evidence type="ECO:0000259" key="9">
    <source>
        <dbReference type="PROSITE" id="PS50045"/>
    </source>
</evidence>
<dbReference type="Pfam" id="PF02954">
    <property type="entry name" value="HTH_8"/>
    <property type="match status" value="1"/>
</dbReference>
<dbReference type="FunFam" id="1.10.8.60:FF:000014">
    <property type="entry name" value="DNA-binding transcriptional regulator NtrC"/>
    <property type="match status" value="1"/>
</dbReference>
<dbReference type="InterPro" id="IPR025944">
    <property type="entry name" value="Sigma_54_int_dom_CS"/>
</dbReference>
<dbReference type="GO" id="GO:0006355">
    <property type="term" value="P:regulation of DNA-templated transcription"/>
    <property type="evidence" value="ECO:0007669"/>
    <property type="project" value="InterPro"/>
</dbReference>
<name>Q2IQM1_ANADE</name>
<keyword evidence="2" id="KW-0067">ATP-binding</keyword>
<dbReference type="InterPro" id="IPR058031">
    <property type="entry name" value="AAA_lid_NorR"/>
</dbReference>
<dbReference type="InterPro" id="IPR002197">
    <property type="entry name" value="HTH_Fis"/>
</dbReference>
<keyword evidence="3" id="KW-0805">Transcription regulation</keyword>
<organism evidence="11 12">
    <name type="scientific">Anaeromyxobacter dehalogenans (strain 2CP-C)</name>
    <dbReference type="NCBI Taxonomy" id="290397"/>
    <lineage>
        <taxon>Bacteria</taxon>
        <taxon>Pseudomonadati</taxon>
        <taxon>Myxococcota</taxon>
        <taxon>Myxococcia</taxon>
        <taxon>Myxococcales</taxon>
        <taxon>Cystobacterineae</taxon>
        <taxon>Anaeromyxobacteraceae</taxon>
        <taxon>Anaeromyxobacter</taxon>
    </lineage>
</organism>
<evidence type="ECO:0000256" key="7">
    <source>
        <dbReference type="PROSITE-ProRule" id="PRU00169"/>
    </source>
</evidence>
<proteinExistence type="predicted"/>
<keyword evidence="7" id="KW-0597">Phosphoprotein</keyword>
<evidence type="ECO:0000256" key="3">
    <source>
        <dbReference type="ARBA" id="ARBA00023015"/>
    </source>
</evidence>
<dbReference type="InterPro" id="IPR011006">
    <property type="entry name" value="CheY-like_superfamily"/>
</dbReference>
<dbReference type="STRING" id="290397.Adeh_1326"/>
<dbReference type="Gene3D" id="1.10.8.60">
    <property type="match status" value="1"/>
</dbReference>
<dbReference type="InterPro" id="IPR002078">
    <property type="entry name" value="Sigma_54_int"/>
</dbReference>
<evidence type="ECO:0000256" key="2">
    <source>
        <dbReference type="ARBA" id="ARBA00022840"/>
    </source>
</evidence>
<dbReference type="PROSITE" id="PS00675">
    <property type="entry name" value="SIGMA54_INTERACT_1"/>
    <property type="match status" value="1"/>
</dbReference>
<dbReference type="Pfam" id="PF00072">
    <property type="entry name" value="Response_reg"/>
    <property type="match status" value="1"/>
</dbReference>
<evidence type="ECO:0000256" key="5">
    <source>
        <dbReference type="ARBA" id="ARBA00023159"/>
    </source>
</evidence>
<feature type="modified residue" description="4-aspartylphosphate" evidence="7">
    <location>
        <position position="63"/>
    </location>
</feature>
<dbReference type="SUPFAM" id="SSF46689">
    <property type="entry name" value="Homeodomain-like"/>
    <property type="match status" value="1"/>
</dbReference>
<sequence length="485" mass="53118">MSMPSVGARPGKERILVVDDEQNARVALRTILSEEGYEIAEAADGEEALALLPGFAPAAVLADVRMPRMDGINLLRRAREQGSDAVFVMMTAFASVEAAVEAMRAGAENYLVKPLDVNAVLVVLEKALEKLRLQRDTANLRERVRERYRFHNIVGDAPELHAVYEVVKRAAPTRATVLILGESGTGKELFAQALHEESPRADKAFIKVNCAALSETLLESELFGHEKGAFTGAIGRKEGRFELADGGTLFLDEIGDISPALQIKLLRVLQQREFERVGGTQTLKVDVRLVAATNRDLAAEVKNGRFREDLYYRLNVVAVTLPPLRQRKGDIPALVSHFIDKYSKAYGKDIRGLAPGTLNAVLSHDWPGNVRELENVVERAVVLCKGSELTADDLPPTLRGPRPRERAPGALIPGATLYEIEREAILRTLEMVGGSTSRAAEILGISVRKIQYRLKEYAAGGREGAAGHDHHHDAEHEPEKAGGME</sequence>
<dbReference type="SUPFAM" id="SSF52540">
    <property type="entry name" value="P-loop containing nucleoside triphosphate hydrolases"/>
    <property type="match status" value="1"/>
</dbReference>
<reference evidence="11" key="1">
    <citation type="submission" date="2006-01" db="EMBL/GenBank/DDBJ databases">
        <title>Complete sequence of Anaeromyxobacter dehalogenans 2CP-C.</title>
        <authorList>
            <consortium name="US DOE Joint Genome Institute"/>
            <person name="Copeland A."/>
            <person name="Lucas S."/>
            <person name="Lapidus A."/>
            <person name="Barry K."/>
            <person name="Detter J.C."/>
            <person name="Glavina T."/>
            <person name="Hammon N."/>
            <person name="Israni S."/>
            <person name="Pitluck S."/>
            <person name="Brettin T."/>
            <person name="Bruce D."/>
            <person name="Han C."/>
            <person name="Tapia R."/>
            <person name="Gilna P."/>
            <person name="Kiss H."/>
            <person name="Schmutz J."/>
            <person name="Larimer F."/>
            <person name="Land M."/>
            <person name="Kyrpides N."/>
            <person name="Anderson I."/>
            <person name="Sanford R.A."/>
            <person name="Ritalahti K.M."/>
            <person name="Thomas H.S."/>
            <person name="Kirby J.R."/>
            <person name="Zhulin I.B."/>
            <person name="Loeffler F.E."/>
            <person name="Richardson P."/>
        </authorList>
    </citation>
    <scope>NUCLEOTIDE SEQUENCE</scope>
    <source>
        <strain evidence="11">2CP-C</strain>
    </source>
</reference>
<dbReference type="FunFam" id="3.40.50.300:FF:000006">
    <property type="entry name" value="DNA-binding transcriptional regulator NtrC"/>
    <property type="match status" value="1"/>
</dbReference>
<dbReference type="SMART" id="SM00448">
    <property type="entry name" value="REC"/>
    <property type="match status" value="1"/>
</dbReference>
<dbReference type="Proteomes" id="UP000001935">
    <property type="component" value="Chromosome"/>
</dbReference>
<keyword evidence="4" id="KW-0238">DNA-binding</keyword>
<dbReference type="SMART" id="SM00382">
    <property type="entry name" value="AAA"/>
    <property type="match status" value="1"/>
</dbReference>
<dbReference type="eggNOG" id="COG2204">
    <property type="taxonomic scope" value="Bacteria"/>
</dbReference>
<dbReference type="Pfam" id="PF25601">
    <property type="entry name" value="AAA_lid_14"/>
    <property type="match status" value="1"/>
</dbReference>
<dbReference type="PANTHER" id="PTHR32071">
    <property type="entry name" value="TRANSCRIPTIONAL REGULATORY PROTEIN"/>
    <property type="match status" value="1"/>
</dbReference>
<dbReference type="GO" id="GO:0000160">
    <property type="term" value="P:phosphorelay signal transduction system"/>
    <property type="evidence" value="ECO:0007669"/>
    <property type="project" value="InterPro"/>
</dbReference>
<dbReference type="HOGENOM" id="CLU_000445_0_6_7"/>